<evidence type="ECO:0000313" key="5">
    <source>
        <dbReference type="EMBL" id="TSB45975.1"/>
    </source>
</evidence>
<keyword evidence="1 5" id="KW-0808">Transferase</keyword>
<feature type="domain" description="N-acetyltransferase" evidence="4">
    <location>
        <begin position="6"/>
        <end position="172"/>
    </location>
</feature>
<keyword evidence="6" id="KW-1185">Reference proteome</keyword>
<dbReference type="PANTHER" id="PTHR43792:SF8">
    <property type="entry name" value="[RIBOSOMAL PROTEIN US5]-ALANINE N-ACETYLTRANSFERASE"/>
    <property type="match status" value="1"/>
</dbReference>
<comment type="caution">
    <text evidence="5">The sequence shown here is derived from an EMBL/GenBank/DDBJ whole genome shotgun (WGS) entry which is preliminary data.</text>
</comment>
<dbReference type="Gene3D" id="3.40.630.30">
    <property type="match status" value="1"/>
</dbReference>
<dbReference type="Pfam" id="PF13302">
    <property type="entry name" value="Acetyltransf_3"/>
    <property type="match status" value="1"/>
</dbReference>
<dbReference type="GO" id="GO:0008999">
    <property type="term" value="F:protein-N-terminal-alanine acetyltransferase activity"/>
    <property type="evidence" value="ECO:0007669"/>
    <property type="project" value="TreeGrafter"/>
</dbReference>
<dbReference type="Proteomes" id="UP000318521">
    <property type="component" value="Unassembled WGS sequence"/>
</dbReference>
<sequence length="175" mass="20348">MNVYLSKLSEGDAEELFQFESINRAFFEQMIPSRGDLYYEYETFYSYHLQLLEEQKNEQCLFYLMRNTDSHIVGRVNLIDLDEEGMMSIGYRIGELFIGKGMATEAVRLIIEKAAAHPKVKRISGKTTENNIPSQKVLERNGFILTAADEDNFYTNDRGESFRFVQYILDVEGHK</sequence>
<dbReference type="InterPro" id="IPR051531">
    <property type="entry name" value="N-acetyltransferase"/>
</dbReference>
<dbReference type="InterPro" id="IPR000182">
    <property type="entry name" value="GNAT_dom"/>
</dbReference>
<evidence type="ECO:0000313" key="6">
    <source>
        <dbReference type="Proteomes" id="UP000318521"/>
    </source>
</evidence>
<evidence type="ECO:0000256" key="3">
    <source>
        <dbReference type="ARBA" id="ARBA00038502"/>
    </source>
</evidence>
<comment type="similarity">
    <text evidence="3">Belongs to the acetyltransferase family. RimJ subfamily.</text>
</comment>
<organism evidence="5 6">
    <name type="scientific">Alkalicoccobacillus porphyridii</name>
    <dbReference type="NCBI Taxonomy" id="2597270"/>
    <lineage>
        <taxon>Bacteria</taxon>
        <taxon>Bacillati</taxon>
        <taxon>Bacillota</taxon>
        <taxon>Bacilli</taxon>
        <taxon>Bacillales</taxon>
        <taxon>Bacillaceae</taxon>
        <taxon>Alkalicoccobacillus</taxon>
    </lineage>
</organism>
<dbReference type="EMBL" id="VLXZ01000008">
    <property type="protein sequence ID" value="TSB45975.1"/>
    <property type="molecule type" value="Genomic_DNA"/>
</dbReference>
<evidence type="ECO:0000259" key="4">
    <source>
        <dbReference type="PROSITE" id="PS51186"/>
    </source>
</evidence>
<evidence type="ECO:0000256" key="2">
    <source>
        <dbReference type="ARBA" id="ARBA00023315"/>
    </source>
</evidence>
<accession>A0A553ZX55</accession>
<reference evidence="5 6" key="1">
    <citation type="submission" date="2019-07" db="EMBL/GenBank/DDBJ databases">
        <authorList>
            <person name="Park Y.J."/>
            <person name="Jeong S.E."/>
            <person name="Jung H.S."/>
        </authorList>
    </citation>
    <scope>NUCLEOTIDE SEQUENCE [LARGE SCALE GENOMIC DNA]</scope>
    <source>
        <strain evidence="6">P16(2019)</strain>
    </source>
</reference>
<dbReference type="SUPFAM" id="SSF55729">
    <property type="entry name" value="Acyl-CoA N-acyltransferases (Nat)"/>
    <property type="match status" value="1"/>
</dbReference>
<dbReference type="GO" id="GO:0005737">
    <property type="term" value="C:cytoplasm"/>
    <property type="evidence" value="ECO:0007669"/>
    <property type="project" value="TreeGrafter"/>
</dbReference>
<keyword evidence="2" id="KW-0012">Acyltransferase</keyword>
<name>A0A553ZX55_9BACI</name>
<dbReference type="PROSITE" id="PS51186">
    <property type="entry name" value="GNAT"/>
    <property type="match status" value="1"/>
</dbReference>
<dbReference type="InterPro" id="IPR016181">
    <property type="entry name" value="Acyl_CoA_acyltransferase"/>
</dbReference>
<dbReference type="PANTHER" id="PTHR43792">
    <property type="entry name" value="GNAT FAMILY, PUTATIVE (AFU_ORTHOLOGUE AFUA_3G00765)-RELATED-RELATED"/>
    <property type="match status" value="1"/>
</dbReference>
<dbReference type="AlphaFoldDB" id="A0A553ZX55"/>
<dbReference type="OrthoDB" id="9801656at2"/>
<proteinExistence type="inferred from homology"/>
<protein>
    <submittedName>
        <fullName evidence="5">GNAT family N-acetyltransferase</fullName>
    </submittedName>
</protein>
<evidence type="ECO:0000256" key="1">
    <source>
        <dbReference type="ARBA" id="ARBA00022679"/>
    </source>
</evidence>
<gene>
    <name evidence="5" type="ORF">FN960_13800</name>
</gene>